<dbReference type="InterPro" id="IPR006311">
    <property type="entry name" value="TAT_signal"/>
</dbReference>
<organism evidence="12 13">
    <name type="scientific">Undibacter mobilis</name>
    <dbReference type="NCBI Taxonomy" id="2292256"/>
    <lineage>
        <taxon>Bacteria</taxon>
        <taxon>Pseudomonadati</taxon>
        <taxon>Pseudomonadota</taxon>
        <taxon>Alphaproteobacteria</taxon>
        <taxon>Hyphomicrobiales</taxon>
        <taxon>Nitrobacteraceae</taxon>
        <taxon>Undibacter</taxon>
    </lineage>
</organism>
<evidence type="ECO:0000313" key="13">
    <source>
        <dbReference type="Proteomes" id="UP000263993"/>
    </source>
</evidence>
<evidence type="ECO:0000313" key="12">
    <source>
        <dbReference type="EMBL" id="RDV01391.1"/>
    </source>
</evidence>
<keyword evidence="13" id="KW-1185">Reference proteome</keyword>
<dbReference type="PIRSF" id="PIRSF000349">
    <property type="entry name" value="SODismutase"/>
    <property type="match status" value="1"/>
</dbReference>
<proteinExistence type="inferred from homology"/>
<feature type="binding site" evidence="7">
    <location>
        <position position="200"/>
    </location>
    <ligand>
        <name>Mn(2+)</name>
        <dbReference type="ChEBI" id="CHEBI:29035"/>
    </ligand>
</feature>
<name>A0A371B1Q9_9BRAD</name>
<keyword evidence="3 7" id="KW-0479">Metal-binding</keyword>
<dbReference type="PANTHER" id="PTHR43595:SF2">
    <property type="entry name" value="SMALL RIBOSOMAL SUBUNIT PROTEIN MS42"/>
    <property type="match status" value="1"/>
</dbReference>
<dbReference type="OrthoDB" id="9803125at2"/>
<dbReference type="FunFam" id="3.55.40.20:FF:000001">
    <property type="entry name" value="Superoxide dismutase"/>
    <property type="match status" value="1"/>
</dbReference>
<feature type="binding site" evidence="7">
    <location>
        <position position="204"/>
    </location>
    <ligand>
        <name>Mn(2+)</name>
        <dbReference type="ChEBI" id="CHEBI:29035"/>
    </ligand>
</feature>
<evidence type="ECO:0000259" key="10">
    <source>
        <dbReference type="Pfam" id="PF00081"/>
    </source>
</evidence>
<dbReference type="Gene3D" id="1.10.287.990">
    <property type="entry name" value="Fe,Mn superoxide dismutase (SOD) domain"/>
    <property type="match status" value="1"/>
</dbReference>
<keyword evidence="9" id="KW-0732">Signal</keyword>
<dbReference type="Proteomes" id="UP000263993">
    <property type="component" value="Unassembled WGS sequence"/>
</dbReference>
<dbReference type="EMBL" id="QRGO01000003">
    <property type="protein sequence ID" value="RDV01391.1"/>
    <property type="molecule type" value="Genomic_DNA"/>
</dbReference>
<sequence>MLAVNRRQTLKGVAATLVAATAFAPHRVFAQAADGPFKLPPLGYAYEALEPNIDAMTMTIHHQRHHGAFIGNLNNFAKTIPDLGTKPVEVVLADLASIPESSRTGVRNNLGGHWNHTFFWELMTPGGAKEPGGDLKAAIEAELGGFQKVKEQVTASGMGRFGSGWAWLTVDKDKKLKIVSTPNQDNPLMDGARGAIIGVDVWEHAYYLKYQNKRAEYLANWWNTVNWDKAAANYKKALA</sequence>
<gene>
    <name evidence="12" type="ORF">DXH78_19415</name>
</gene>
<dbReference type="InterPro" id="IPR019832">
    <property type="entry name" value="Mn/Fe_SOD_C"/>
</dbReference>
<accession>A0A371B1Q9</accession>
<evidence type="ECO:0000256" key="5">
    <source>
        <dbReference type="ARBA" id="ARBA00024318"/>
    </source>
</evidence>
<feature type="binding site" evidence="7">
    <location>
        <position position="61"/>
    </location>
    <ligand>
        <name>Mn(2+)</name>
        <dbReference type="ChEBI" id="CHEBI:29035"/>
    </ligand>
</feature>
<dbReference type="InterPro" id="IPR036314">
    <property type="entry name" value="SOD_C_sf"/>
</dbReference>
<dbReference type="EC" id="1.15.1.1" evidence="8"/>
<feature type="chain" id="PRO_5016978385" description="Superoxide dismutase" evidence="9">
    <location>
        <begin position="31"/>
        <end position="239"/>
    </location>
</feature>
<evidence type="ECO:0000259" key="11">
    <source>
        <dbReference type="Pfam" id="PF02777"/>
    </source>
</evidence>
<dbReference type="GO" id="GO:0046914">
    <property type="term" value="F:transition metal ion binding"/>
    <property type="evidence" value="ECO:0007669"/>
    <property type="project" value="UniProtKB-ARBA"/>
</dbReference>
<dbReference type="PANTHER" id="PTHR43595">
    <property type="entry name" value="37S RIBOSOMAL PROTEIN S26, MITOCHONDRIAL"/>
    <property type="match status" value="1"/>
</dbReference>
<evidence type="ECO:0000256" key="9">
    <source>
        <dbReference type="SAM" id="SignalP"/>
    </source>
</evidence>
<feature type="domain" description="Manganese/iron superoxide dismutase N-terminal" evidence="10">
    <location>
        <begin position="37"/>
        <end position="123"/>
    </location>
</feature>
<dbReference type="SUPFAM" id="SSF46609">
    <property type="entry name" value="Fe,Mn superoxide dismutase (SOD), N-terminal domain"/>
    <property type="match status" value="1"/>
</dbReference>
<feature type="domain" description="Manganese/iron superoxide dismutase C-terminal" evidence="11">
    <location>
        <begin position="132"/>
        <end position="232"/>
    </location>
</feature>
<dbReference type="Pfam" id="PF02777">
    <property type="entry name" value="Sod_Fe_C"/>
    <property type="match status" value="1"/>
</dbReference>
<dbReference type="PRINTS" id="PR01703">
    <property type="entry name" value="MNSODISMTASE"/>
</dbReference>
<dbReference type="Gene3D" id="3.55.40.20">
    <property type="entry name" value="Iron/manganese superoxide dismutase, C-terminal domain"/>
    <property type="match status" value="1"/>
</dbReference>
<dbReference type="RefSeq" id="WP_115518909.1">
    <property type="nucleotide sequence ID" value="NZ_QRGO01000003.1"/>
</dbReference>
<evidence type="ECO:0000256" key="3">
    <source>
        <dbReference type="ARBA" id="ARBA00022723"/>
    </source>
</evidence>
<dbReference type="InterPro" id="IPR019831">
    <property type="entry name" value="Mn/Fe_SOD_N"/>
</dbReference>
<dbReference type="AlphaFoldDB" id="A0A371B1Q9"/>
<comment type="function">
    <text evidence="8">Destroys radicals which are normally produced within the cells and which are toxic to biological systems.</text>
</comment>
<dbReference type="GO" id="GO:0005737">
    <property type="term" value="C:cytoplasm"/>
    <property type="evidence" value="ECO:0007669"/>
    <property type="project" value="TreeGrafter"/>
</dbReference>
<dbReference type="Pfam" id="PF00081">
    <property type="entry name" value="Sod_Fe_N"/>
    <property type="match status" value="1"/>
</dbReference>
<feature type="signal peptide" evidence="9">
    <location>
        <begin position="1"/>
        <end position="30"/>
    </location>
</feature>
<evidence type="ECO:0000256" key="2">
    <source>
        <dbReference type="ARBA" id="ARBA00008714"/>
    </source>
</evidence>
<evidence type="ECO:0000256" key="4">
    <source>
        <dbReference type="ARBA" id="ARBA00023002"/>
    </source>
</evidence>
<dbReference type="GO" id="GO:0004784">
    <property type="term" value="F:superoxide dismutase activity"/>
    <property type="evidence" value="ECO:0007669"/>
    <property type="project" value="UniProtKB-EC"/>
</dbReference>
<dbReference type="SUPFAM" id="SSF54719">
    <property type="entry name" value="Fe,Mn superoxide dismutase (SOD), C-terminal domain"/>
    <property type="match status" value="1"/>
</dbReference>
<dbReference type="InterPro" id="IPR001189">
    <property type="entry name" value="Mn/Fe_SOD"/>
</dbReference>
<feature type="binding site" evidence="7">
    <location>
        <position position="116"/>
    </location>
    <ligand>
        <name>Mn(2+)</name>
        <dbReference type="ChEBI" id="CHEBI:29035"/>
    </ligand>
</feature>
<evidence type="ECO:0000256" key="8">
    <source>
        <dbReference type="RuleBase" id="RU000414"/>
    </source>
</evidence>
<comment type="similarity">
    <text evidence="2 8">Belongs to the iron/manganese superoxide dismutase family.</text>
</comment>
<comment type="function">
    <text evidence="5">Destroys superoxide anion radicals which are normally produced within the cells and which are toxic to biological systems. Catalyzes the dismutation of superoxide anion radicals into O2 and H2O2 by successive reduction and oxidation of the transition metal ion at the active site.</text>
</comment>
<keyword evidence="4 8" id="KW-0560">Oxidoreductase</keyword>
<evidence type="ECO:0000256" key="7">
    <source>
        <dbReference type="PIRSR" id="PIRSR000349-1"/>
    </source>
</evidence>
<evidence type="ECO:0000256" key="6">
    <source>
        <dbReference type="ARBA" id="ARBA00047393"/>
    </source>
</evidence>
<protein>
    <recommendedName>
        <fullName evidence="8">Superoxide dismutase</fullName>
        <ecNumber evidence="8">1.15.1.1</ecNumber>
    </recommendedName>
</protein>
<comment type="caution">
    <text evidence="12">The sequence shown here is derived from an EMBL/GenBank/DDBJ whole genome shotgun (WGS) entry which is preliminary data.</text>
</comment>
<evidence type="ECO:0000256" key="1">
    <source>
        <dbReference type="ARBA" id="ARBA00001965"/>
    </source>
</evidence>
<comment type="cofactor">
    <cofactor evidence="1">
        <name>Fe(3+)</name>
        <dbReference type="ChEBI" id="CHEBI:29034"/>
    </cofactor>
</comment>
<reference evidence="13" key="1">
    <citation type="submission" date="2018-08" db="EMBL/GenBank/DDBJ databases">
        <authorList>
            <person name="Kim S.-J."/>
            <person name="Jung G.-Y."/>
        </authorList>
    </citation>
    <scope>NUCLEOTIDE SEQUENCE [LARGE SCALE GENOMIC DNA]</scope>
    <source>
        <strain evidence="13">GY_H</strain>
    </source>
</reference>
<dbReference type="PROSITE" id="PS00088">
    <property type="entry name" value="SOD_MN"/>
    <property type="match status" value="1"/>
</dbReference>
<comment type="catalytic activity">
    <reaction evidence="6">
        <text>2 superoxide + 2 H(+) = H2O2 + O2</text>
        <dbReference type="Rhea" id="RHEA:20696"/>
        <dbReference type="ChEBI" id="CHEBI:15378"/>
        <dbReference type="ChEBI" id="CHEBI:15379"/>
        <dbReference type="ChEBI" id="CHEBI:16240"/>
        <dbReference type="ChEBI" id="CHEBI:18421"/>
        <dbReference type="EC" id="1.15.1.1"/>
    </reaction>
    <physiologicalReaction direction="left-to-right" evidence="6">
        <dbReference type="Rhea" id="RHEA:20697"/>
    </physiologicalReaction>
</comment>
<dbReference type="InterPro" id="IPR036324">
    <property type="entry name" value="Mn/Fe_SOD_N_sf"/>
</dbReference>
<dbReference type="InterPro" id="IPR019833">
    <property type="entry name" value="Mn/Fe_SOD_BS"/>
</dbReference>
<dbReference type="PROSITE" id="PS51318">
    <property type="entry name" value="TAT"/>
    <property type="match status" value="1"/>
</dbReference>